<dbReference type="PANTHER" id="PTHR31632">
    <property type="entry name" value="IRON TRANSPORTER FTH1"/>
    <property type="match status" value="1"/>
</dbReference>
<feature type="transmembrane region" description="Helical" evidence="10">
    <location>
        <begin position="536"/>
        <end position="556"/>
    </location>
</feature>
<evidence type="ECO:0000259" key="11">
    <source>
        <dbReference type="PROSITE" id="PS51007"/>
    </source>
</evidence>
<feature type="domain" description="Cytochrome c" evidence="11">
    <location>
        <begin position="135"/>
        <end position="222"/>
    </location>
</feature>
<sequence length="650" mass="69842">MRYEVEMFTRAIALCVLLIASLIPVTAIRADNANVLTVWRLLDYMAIDYREAVRDGTIISENEYAEMVEFAGSVKDRLETLLPSAAKAELQRQAVDVQAAIGRKAAPEVIATLARSLAADLIKAYPVPLAPSAVPDYARGRALYAENCASCHGATGNGKGVASAGLDPAPIAFTDKDRANERSIFALYQVIEQGLDGTSMASFGHLPPQDRWALAFYVGSLAYPAEDAAKGEQVWKSDADLRQRTTLVSLVGERPATLATSLGDDKADAITAYLRRNPSAVVQLSTASLTLARTRLGEAVLAYEKGDRRAATDLALSAYLDGFEPIEPILSTRNHALMVGIEAGMGELRAAITRGAAVEGIRAQAKALENLFNDAEAALDPQHASMSSSFFAAFTVLLREGLEALLIVVVMLTLLRKAERHEILSYVHGGWIAALVAGVLTWAAATYLIAISGADRELTEGFGSLLAAIVLLWVGIWMHGKSQADAWQRYIRDKLGQALSRGSTWGLFGLTFVVVYREVFETILFYTAIWSEEHGWAVIAGAGTAIIVLTAIAWALMRYGRALPVGKFFAYSSALLAVLCVVLVGKGVSALQEAGWLPMSPLPGVIRVAILGLYPTVQGVSAQVAMAALLLIGFWNNQRLASAERRDSQG</sequence>
<feature type="transmembrane region" description="Helical" evidence="10">
    <location>
        <begin position="426"/>
        <end position="449"/>
    </location>
</feature>
<dbReference type="InterPro" id="IPR009056">
    <property type="entry name" value="Cyt_c-like_dom"/>
</dbReference>
<keyword evidence="8 10" id="KW-0472">Membrane</keyword>
<evidence type="ECO:0000256" key="2">
    <source>
        <dbReference type="ARBA" id="ARBA00008333"/>
    </source>
</evidence>
<dbReference type="AlphaFoldDB" id="A0A1T4SKR2"/>
<evidence type="ECO:0000256" key="6">
    <source>
        <dbReference type="ARBA" id="ARBA00022989"/>
    </source>
</evidence>
<feature type="transmembrane region" description="Helical" evidence="10">
    <location>
        <begin position="461"/>
        <end position="478"/>
    </location>
</feature>
<comment type="subcellular location">
    <subcellularLocation>
        <location evidence="1">Membrane</location>
        <topology evidence="1">Multi-pass membrane protein</topology>
    </subcellularLocation>
</comment>
<feature type="transmembrane region" description="Helical" evidence="10">
    <location>
        <begin position="498"/>
        <end position="516"/>
    </location>
</feature>
<proteinExistence type="inferred from homology"/>
<dbReference type="Pfam" id="PF03239">
    <property type="entry name" value="FTR1"/>
    <property type="match status" value="1"/>
</dbReference>
<accession>A0A1T4SKR2</accession>
<dbReference type="EMBL" id="FUWJ01000008">
    <property type="protein sequence ID" value="SKA28765.1"/>
    <property type="molecule type" value="Genomic_DNA"/>
</dbReference>
<keyword evidence="5 9" id="KW-0479">Metal-binding</keyword>
<dbReference type="InterPro" id="IPR004923">
    <property type="entry name" value="FTR1/Fip1/EfeU"/>
</dbReference>
<evidence type="ECO:0000256" key="8">
    <source>
        <dbReference type="ARBA" id="ARBA00023136"/>
    </source>
</evidence>
<dbReference type="GO" id="GO:0020037">
    <property type="term" value="F:heme binding"/>
    <property type="evidence" value="ECO:0007669"/>
    <property type="project" value="InterPro"/>
</dbReference>
<feature type="transmembrane region" description="Helical" evidence="10">
    <location>
        <begin position="608"/>
        <end position="635"/>
    </location>
</feature>
<evidence type="ECO:0000256" key="1">
    <source>
        <dbReference type="ARBA" id="ARBA00004141"/>
    </source>
</evidence>
<dbReference type="PANTHER" id="PTHR31632:SF2">
    <property type="entry name" value="PLASMA MEMBRANE IRON PERMEASE"/>
    <property type="match status" value="1"/>
</dbReference>
<evidence type="ECO:0000313" key="13">
    <source>
        <dbReference type="Proteomes" id="UP000190092"/>
    </source>
</evidence>
<evidence type="ECO:0000256" key="10">
    <source>
        <dbReference type="SAM" id="Phobius"/>
    </source>
</evidence>
<dbReference type="Proteomes" id="UP000190092">
    <property type="component" value="Unassembled WGS sequence"/>
</dbReference>
<dbReference type="GO" id="GO:0009055">
    <property type="term" value="F:electron transfer activity"/>
    <property type="evidence" value="ECO:0007669"/>
    <property type="project" value="InterPro"/>
</dbReference>
<keyword evidence="4 10" id="KW-0812">Transmembrane</keyword>
<keyword evidence="7 9" id="KW-0408">Iron</keyword>
<keyword evidence="13" id="KW-1185">Reference proteome</keyword>
<feature type="transmembrane region" description="Helical" evidence="10">
    <location>
        <begin position="390"/>
        <end position="414"/>
    </location>
</feature>
<protein>
    <submittedName>
        <fullName evidence="12">High-affinity iron transporter</fullName>
    </submittedName>
</protein>
<dbReference type="GO" id="GO:0033573">
    <property type="term" value="C:high-affinity iron permease complex"/>
    <property type="evidence" value="ECO:0007669"/>
    <property type="project" value="InterPro"/>
</dbReference>
<dbReference type="SUPFAM" id="SSF46626">
    <property type="entry name" value="Cytochrome c"/>
    <property type="match status" value="1"/>
</dbReference>
<evidence type="ECO:0000256" key="5">
    <source>
        <dbReference type="ARBA" id="ARBA00022723"/>
    </source>
</evidence>
<evidence type="ECO:0000256" key="7">
    <source>
        <dbReference type="ARBA" id="ARBA00023004"/>
    </source>
</evidence>
<dbReference type="GO" id="GO:0015093">
    <property type="term" value="F:ferrous iron transmembrane transporter activity"/>
    <property type="evidence" value="ECO:0007669"/>
    <property type="project" value="TreeGrafter"/>
</dbReference>
<name>A0A1T4SKR2_9HYPH</name>
<gene>
    <name evidence="12" type="ORF">SAMN02745126_04827</name>
</gene>
<evidence type="ECO:0000313" key="12">
    <source>
        <dbReference type="EMBL" id="SKA28765.1"/>
    </source>
</evidence>
<dbReference type="Gene3D" id="1.10.760.10">
    <property type="entry name" value="Cytochrome c-like domain"/>
    <property type="match status" value="1"/>
</dbReference>
<dbReference type="Pfam" id="PF00034">
    <property type="entry name" value="Cytochrom_C"/>
    <property type="match status" value="1"/>
</dbReference>
<dbReference type="STRING" id="225324.SAMN02745126_04827"/>
<feature type="transmembrane region" description="Helical" evidence="10">
    <location>
        <begin position="568"/>
        <end position="588"/>
    </location>
</feature>
<dbReference type="PROSITE" id="PS51007">
    <property type="entry name" value="CYTC"/>
    <property type="match status" value="1"/>
</dbReference>
<evidence type="ECO:0000256" key="4">
    <source>
        <dbReference type="ARBA" id="ARBA00022692"/>
    </source>
</evidence>
<evidence type="ECO:0000256" key="9">
    <source>
        <dbReference type="PROSITE-ProRule" id="PRU00433"/>
    </source>
</evidence>
<dbReference type="InterPro" id="IPR036909">
    <property type="entry name" value="Cyt_c-like_dom_sf"/>
</dbReference>
<keyword evidence="3 9" id="KW-0349">Heme</keyword>
<comment type="similarity">
    <text evidence="2">Belongs to the oxidase-dependent Fe transporter (OFeT) (TC 9.A.10.1) family.</text>
</comment>
<reference evidence="13" key="1">
    <citation type="submission" date="2017-02" db="EMBL/GenBank/DDBJ databases">
        <authorList>
            <person name="Varghese N."/>
            <person name="Submissions S."/>
        </authorList>
    </citation>
    <scope>NUCLEOTIDE SEQUENCE [LARGE SCALE GENOMIC DNA]</scope>
    <source>
        <strain evidence="13">ATCC 27094</strain>
    </source>
</reference>
<organism evidence="12 13">
    <name type="scientific">Enhydrobacter aerosaccus</name>
    <dbReference type="NCBI Taxonomy" id="225324"/>
    <lineage>
        <taxon>Bacteria</taxon>
        <taxon>Pseudomonadati</taxon>
        <taxon>Pseudomonadota</taxon>
        <taxon>Alphaproteobacteria</taxon>
        <taxon>Hyphomicrobiales</taxon>
        <taxon>Enhydrobacter</taxon>
    </lineage>
</organism>
<keyword evidence="6 10" id="KW-1133">Transmembrane helix</keyword>
<evidence type="ECO:0000256" key="3">
    <source>
        <dbReference type="ARBA" id="ARBA00022617"/>
    </source>
</evidence>
<dbReference type="GO" id="GO:0046872">
    <property type="term" value="F:metal ion binding"/>
    <property type="evidence" value="ECO:0007669"/>
    <property type="project" value="UniProtKB-KW"/>
</dbReference>